<evidence type="ECO:0008006" key="3">
    <source>
        <dbReference type="Google" id="ProtNLM"/>
    </source>
</evidence>
<dbReference type="EMBL" id="CP048620">
    <property type="protein sequence ID" value="QPJ66838.1"/>
    <property type="molecule type" value="Genomic_DNA"/>
</dbReference>
<name>A0A7T0C5F6_9BACT</name>
<organism evidence="1 2">
    <name type="scientific">Candidatus Nitrohelix vancouverensis</name>
    <dbReference type="NCBI Taxonomy" id="2705534"/>
    <lineage>
        <taxon>Bacteria</taxon>
        <taxon>Pseudomonadati</taxon>
        <taxon>Nitrospinota/Tectimicrobiota group</taxon>
        <taxon>Nitrospinota</taxon>
        <taxon>Nitrospinia</taxon>
        <taxon>Nitrospinales</taxon>
        <taxon>Nitrospinaceae</taxon>
        <taxon>Candidatus Nitrohelix</taxon>
    </lineage>
</organism>
<dbReference type="InterPro" id="IPR001611">
    <property type="entry name" value="Leu-rich_rpt"/>
</dbReference>
<protein>
    <recommendedName>
        <fullName evidence="3">Leucine-rich repeat domain-containing protein</fullName>
    </recommendedName>
</protein>
<evidence type="ECO:0000313" key="2">
    <source>
        <dbReference type="Proteomes" id="UP000594464"/>
    </source>
</evidence>
<dbReference type="KEGG" id="nva:G3M78_11110"/>
<sequence length="166" mass="18952">MVKEIVLDMFYTTKGDLNKINTAIDAKFKKERTRSITLFEKFIQSRIGMNNKSLKMANMEITAVEAIYLSRYPYLEELESIDLRQNFIGDVGLQAIAQSPQFANLKKLDVRNNQITRVGALALAESDLMPLLESVDLRSNKLGKRWEEKLKEGDNFPHLTIVKAGQ</sequence>
<dbReference type="Pfam" id="PF13516">
    <property type="entry name" value="LRR_6"/>
    <property type="match status" value="2"/>
</dbReference>
<dbReference type="AlphaFoldDB" id="A0A7T0C5F6"/>
<reference evidence="2" key="1">
    <citation type="submission" date="2020-02" db="EMBL/GenBank/DDBJ databases">
        <title>Genomic and physiological characterization of two novel Nitrospinaceae genera.</title>
        <authorList>
            <person name="Mueller A.J."/>
            <person name="Jung M.-Y."/>
            <person name="Strachan C.R."/>
            <person name="Herbold C.W."/>
            <person name="Kirkegaard R.H."/>
            <person name="Daims H."/>
        </authorList>
    </citation>
    <scope>NUCLEOTIDE SEQUENCE [LARGE SCALE GENOMIC DNA]</scope>
</reference>
<accession>A0A7T0C5F6</accession>
<dbReference type="Gene3D" id="3.80.10.10">
    <property type="entry name" value="Ribonuclease Inhibitor"/>
    <property type="match status" value="1"/>
</dbReference>
<gene>
    <name evidence="1" type="ORF">G3M78_11110</name>
</gene>
<dbReference type="PROSITE" id="PS51450">
    <property type="entry name" value="LRR"/>
    <property type="match status" value="1"/>
</dbReference>
<dbReference type="InterPro" id="IPR032675">
    <property type="entry name" value="LRR_dom_sf"/>
</dbReference>
<evidence type="ECO:0000313" key="1">
    <source>
        <dbReference type="EMBL" id="QPJ66838.1"/>
    </source>
</evidence>
<dbReference type="Proteomes" id="UP000594464">
    <property type="component" value="Chromosome"/>
</dbReference>
<dbReference type="SUPFAM" id="SSF52047">
    <property type="entry name" value="RNI-like"/>
    <property type="match status" value="1"/>
</dbReference>
<proteinExistence type="predicted"/>